<dbReference type="AlphaFoldDB" id="A0A847SFN7"/>
<accession>A0A847SFN7</accession>
<dbReference type="CDD" id="cd04301">
    <property type="entry name" value="NAT_SF"/>
    <property type="match status" value="1"/>
</dbReference>
<dbReference type="RefSeq" id="WP_168877746.1">
    <property type="nucleotide sequence ID" value="NZ_JABAIM010000003.1"/>
</dbReference>
<dbReference type="PROSITE" id="PS51186">
    <property type="entry name" value="GNAT"/>
    <property type="match status" value="1"/>
</dbReference>
<dbReference type="Gene3D" id="3.40.630.30">
    <property type="match status" value="1"/>
</dbReference>
<dbReference type="InterPro" id="IPR000182">
    <property type="entry name" value="GNAT_dom"/>
</dbReference>
<dbReference type="SUPFAM" id="SSF55729">
    <property type="entry name" value="Acyl-CoA N-acyltransferases (Nat)"/>
    <property type="match status" value="1"/>
</dbReference>
<dbReference type="Proteomes" id="UP000587991">
    <property type="component" value="Unassembled WGS sequence"/>
</dbReference>
<feature type="domain" description="N-acetyltransferase" evidence="1">
    <location>
        <begin position="120"/>
        <end position="265"/>
    </location>
</feature>
<name>A0A847SFN7_9NEIS</name>
<evidence type="ECO:0000313" key="2">
    <source>
        <dbReference type="EMBL" id="NLR76069.1"/>
    </source>
</evidence>
<protein>
    <submittedName>
        <fullName evidence="2">GNAT family N-acetyltransferase</fullName>
    </submittedName>
</protein>
<proteinExistence type="predicted"/>
<dbReference type="GO" id="GO:0016747">
    <property type="term" value="F:acyltransferase activity, transferring groups other than amino-acyl groups"/>
    <property type="evidence" value="ECO:0007669"/>
    <property type="project" value="InterPro"/>
</dbReference>
<gene>
    <name evidence="2" type="ORF">HF682_12960</name>
</gene>
<dbReference type="InterPro" id="IPR016181">
    <property type="entry name" value="Acyl_CoA_acyltransferase"/>
</dbReference>
<comment type="caution">
    <text evidence="2">The sequence shown here is derived from an EMBL/GenBank/DDBJ whole genome shotgun (WGS) entry which is preliminary data.</text>
</comment>
<keyword evidence="3" id="KW-1185">Reference proteome</keyword>
<organism evidence="2 3">
    <name type="scientific">Leeia aquatica</name>
    <dbReference type="NCBI Taxonomy" id="2725557"/>
    <lineage>
        <taxon>Bacteria</taxon>
        <taxon>Pseudomonadati</taxon>
        <taxon>Pseudomonadota</taxon>
        <taxon>Betaproteobacteria</taxon>
        <taxon>Neisseriales</taxon>
        <taxon>Leeiaceae</taxon>
        <taxon>Leeia</taxon>
    </lineage>
</organism>
<sequence length="265" mass="29993">MFSLESSLSEATAMLFHRYSGQVEAHPDCWCILTPDNPTFWWGNYLIFPQPPTLSRFPQWEARFAALISQRQPGSSHRVFAWLGEAGEAAQLCDQGYHLVVAQELSCTEPTLPDDVATHVQVRPLHSDADWQAALELDVVNRRPQHAEDTYREFKLRQHARYRRMAADGRGHYYGAFHGETLVAALGIYVSPEGYGRYQNVGTHPDWQRQGIAARLVHDAGHHVRQHFPVRQLVIVADAAGAQALYRKVGFRVARLAYALEKPPV</sequence>
<dbReference type="Pfam" id="PF00583">
    <property type="entry name" value="Acetyltransf_1"/>
    <property type="match status" value="1"/>
</dbReference>
<evidence type="ECO:0000313" key="3">
    <source>
        <dbReference type="Proteomes" id="UP000587991"/>
    </source>
</evidence>
<keyword evidence="2" id="KW-0808">Transferase</keyword>
<dbReference type="EMBL" id="JABAIM010000003">
    <property type="protein sequence ID" value="NLR76069.1"/>
    <property type="molecule type" value="Genomic_DNA"/>
</dbReference>
<evidence type="ECO:0000259" key="1">
    <source>
        <dbReference type="PROSITE" id="PS51186"/>
    </source>
</evidence>
<reference evidence="2 3" key="1">
    <citation type="submission" date="2020-04" db="EMBL/GenBank/DDBJ databases">
        <title>Draft genome of Leeia sp. IMCC25680.</title>
        <authorList>
            <person name="Song J."/>
            <person name="Cho J.-C."/>
        </authorList>
    </citation>
    <scope>NUCLEOTIDE SEQUENCE [LARGE SCALE GENOMIC DNA]</scope>
    <source>
        <strain evidence="2 3">IMCC25680</strain>
    </source>
</reference>